<keyword evidence="5" id="KW-0067">ATP-binding</keyword>
<dbReference type="InterPro" id="IPR000014">
    <property type="entry name" value="PAS"/>
</dbReference>
<evidence type="ECO:0000256" key="3">
    <source>
        <dbReference type="ARBA" id="ARBA00022741"/>
    </source>
</evidence>
<keyword evidence="8" id="KW-0812">Transmembrane</keyword>
<dbReference type="PROSITE" id="PS50113">
    <property type="entry name" value="PAC"/>
    <property type="match status" value="1"/>
</dbReference>
<dbReference type="SUPFAM" id="SSF47384">
    <property type="entry name" value="Homodimeric domain of signal transducing histidine kinase"/>
    <property type="match status" value="1"/>
</dbReference>
<dbReference type="AlphaFoldDB" id="A0A0F8ZCR1"/>
<reference evidence="11" key="1">
    <citation type="journal article" date="2015" name="Nature">
        <title>Complex archaea that bridge the gap between prokaryotes and eukaryotes.</title>
        <authorList>
            <person name="Spang A."/>
            <person name="Saw J.H."/>
            <person name="Jorgensen S.L."/>
            <person name="Zaremba-Niedzwiedzka K."/>
            <person name="Martijn J."/>
            <person name="Lind A.E."/>
            <person name="van Eijk R."/>
            <person name="Schleper C."/>
            <person name="Guy L."/>
            <person name="Ettema T.J."/>
        </authorList>
    </citation>
    <scope>NUCLEOTIDE SEQUENCE</scope>
</reference>
<organism evidence="11">
    <name type="scientific">marine sediment metagenome</name>
    <dbReference type="NCBI Taxonomy" id="412755"/>
    <lineage>
        <taxon>unclassified sequences</taxon>
        <taxon>metagenomes</taxon>
        <taxon>ecological metagenomes</taxon>
    </lineage>
</organism>
<feature type="domain" description="PAC" evidence="10">
    <location>
        <begin position="141"/>
        <end position="193"/>
    </location>
</feature>
<dbReference type="SMART" id="SM00388">
    <property type="entry name" value="HisKA"/>
    <property type="match status" value="1"/>
</dbReference>
<evidence type="ECO:0000256" key="8">
    <source>
        <dbReference type="SAM" id="Phobius"/>
    </source>
</evidence>
<dbReference type="InterPro" id="IPR036097">
    <property type="entry name" value="HisK_dim/P_sf"/>
</dbReference>
<sequence length="281" mass="31243">MKTLNSYNGGVKQHNRFEELSAIFDNFNNNAQKLEASYKRFQDRVKEIDREMSYTNECLNKKVQELNNLTGYLNNILESMHSGVVAIDIKGKVMTFNKVAEIILNVNAKDIIGKDIRNTLNHISGFTDLLIESLSKRSNIINLERIIGTGNGSTRYIESSISILKDGNGKISGVVEIFHDLSEIYELKGRLHSASNLISVGTMAASVAHEIRNPLNGIEGFAYLLERKLKGDSLKLVKNVIRGAKNINKIVISVFTALIVGGLSLLFYGKASNVDVSKFFN</sequence>
<accession>A0A0F8ZCR1</accession>
<feature type="transmembrane region" description="Helical" evidence="8">
    <location>
        <begin position="250"/>
        <end position="269"/>
    </location>
</feature>
<dbReference type="PROSITE" id="PS50112">
    <property type="entry name" value="PAS"/>
    <property type="match status" value="1"/>
</dbReference>
<keyword evidence="2" id="KW-0808">Transferase</keyword>
<dbReference type="Gene3D" id="3.30.450.20">
    <property type="entry name" value="PAS domain"/>
    <property type="match status" value="1"/>
</dbReference>
<evidence type="ECO:0000256" key="5">
    <source>
        <dbReference type="ARBA" id="ARBA00022840"/>
    </source>
</evidence>
<protein>
    <recommendedName>
        <fullName evidence="12">PAS domain-containing protein</fullName>
    </recommendedName>
</protein>
<dbReference type="PANTHER" id="PTHR43065">
    <property type="entry name" value="SENSOR HISTIDINE KINASE"/>
    <property type="match status" value="1"/>
</dbReference>
<gene>
    <name evidence="11" type="ORF">LCGC14_2790540</name>
</gene>
<evidence type="ECO:0000256" key="2">
    <source>
        <dbReference type="ARBA" id="ARBA00022679"/>
    </source>
</evidence>
<dbReference type="InterPro" id="IPR035965">
    <property type="entry name" value="PAS-like_dom_sf"/>
</dbReference>
<dbReference type="PANTHER" id="PTHR43065:SF10">
    <property type="entry name" value="PEROXIDE STRESS-ACTIVATED HISTIDINE KINASE MAK3"/>
    <property type="match status" value="1"/>
</dbReference>
<keyword evidence="4" id="KW-0418">Kinase</keyword>
<dbReference type="InterPro" id="IPR013767">
    <property type="entry name" value="PAS_fold"/>
</dbReference>
<comment type="caution">
    <text evidence="11">The sequence shown here is derived from an EMBL/GenBank/DDBJ whole genome shotgun (WGS) entry which is preliminary data.</text>
</comment>
<proteinExistence type="predicted"/>
<dbReference type="InterPro" id="IPR003661">
    <property type="entry name" value="HisK_dim/P_dom"/>
</dbReference>
<dbReference type="Pfam" id="PF00989">
    <property type="entry name" value="PAS"/>
    <property type="match status" value="1"/>
</dbReference>
<keyword evidence="8" id="KW-0472">Membrane</keyword>
<evidence type="ECO:0000256" key="6">
    <source>
        <dbReference type="ARBA" id="ARBA00023012"/>
    </source>
</evidence>
<feature type="coiled-coil region" evidence="7">
    <location>
        <begin position="17"/>
        <end position="51"/>
    </location>
</feature>
<dbReference type="InterPro" id="IPR000700">
    <property type="entry name" value="PAS-assoc_C"/>
</dbReference>
<dbReference type="Gene3D" id="1.10.287.130">
    <property type="match status" value="1"/>
</dbReference>
<keyword evidence="1" id="KW-0597">Phosphoprotein</keyword>
<dbReference type="CDD" id="cd00082">
    <property type="entry name" value="HisKA"/>
    <property type="match status" value="1"/>
</dbReference>
<evidence type="ECO:0000259" key="10">
    <source>
        <dbReference type="PROSITE" id="PS50113"/>
    </source>
</evidence>
<evidence type="ECO:0000256" key="4">
    <source>
        <dbReference type="ARBA" id="ARBA00022777"/>
    </source>
</evidence>
<evidence type="ECO:0000259" key="9">
    <source>
        <dbReference type="PROSITE" id="PS50112"/>
    </source>
</evidence>
<dbReference type="GO" id="GO:0006355">
    <property type="term" value="P:regulation of DNA-templated transcription"/>
    <property type="evidence" value="ECO:0007669"/>
    <property type="project" value="InterPro"/>
</dbReference>
<keyword evidence="8" id="KW-1133">Transmembrane helix</keyword>
<evidence type="ECO:0000256" key="1">
    <source>
        <dbReference type="ARBA" id="ARBA00022553"/>
    </source>
</evidence>
<dbReference type="SMART" id="SM00091">
    <property type="entry name" value="PAS"/>
    <property type="match status" value="1"/>
</dbReference>
<keyword evidence="3" id="KW-0547">Nucleotide-binding</keyword>
<evidence type="ECO:0000313" key="11">
    <source>
        <dbReference type="EMBL" id="KKK83720.1"/>
    </source>
</evidence>
<keyword evidence="7" id="KW-0175">Coiled coil</keyword>
<dbReference type="EMBL" id="LAZR01052091">
    <property type="protein sequence ID" value="KKK83720.1"/>
    <property type="molecule type" value="Genomic_DNA"/>
</dbReference>
<keyword evidence="6" id="KW-0902">Two-component regulatory system</keyword>
<feature type="domain" description="PAS" evidence="9">
    <location>
        <begin position="69"/>
        <end position="114"/>
    </location>
</feature>
<dbReference type="GO" id="GO:0000155">
    <property type="term" value="F:phosphorelay sensor kinase activity"/>
    <property type="evidence" value="ECO:0007669"/>
    <property type="project" value="InterPro"/>
</dbReference>
<dbReference type="CDD" id="cd00130">
    <property type="entry name" value="PAS"/>
    <property type="match status" value="1"/>
</dbReference>
<dbReference type="Pfam" id="PF00512">
    <property type="entry name" value="HisKA"/>
    <property type="match status" value="1"/>
</dbReference>
<dbReference type="SUPFAM" id="SSF55785">
    <property type="entry name" value="PYP-like sensor domain (PAS domain)"/>
    <property type="match status" value="1"/>
</dbReference>
<evidence type="ECO:0000256" key="7">
    <source>
        <dbReference type="SAM" id="Coils"/>
    </source>
</evidence>
<dbReference type="NCBIfam" id="TIGR00229">
    <property type="entry name" value="sensory_box"/>
    <property type="match status" value="1"/>
</dbReference>
<name>A0A0F8ZCR1_9ZZZZ</name>
<dbReference type="GO" id="GO:0005524">
    <property type="term" value="F:ATP binding"/>
    <property type="evidence" value="ECO:0007669"/>
    <property type="project" value="UniProtKB-KW"/>
</dbReference>
<evidence type="ECO:0008006" key="12">
    <source>
        <dbReference type="Google" id="ProtNLM"/>
    </source>
</evidence>